<comment type="caution">
    <text evidence="8">The sequence shown here is derived from an EMBL/GenBank/DDBJ whole genome shotgun (WGS) entry which is preliminary data.</text>
</comment>
<keyword evidence="9" id="KW-1185">Reference proteome</keyword>
<dbReference type="PANTHER" id="PTHR38050">
    <property type="match status" value="1"/>
</dbReference>
<accession>A0ABS1HGR3</accession>
<sequence>MRLKLRKYHPFILITFLLLACQQTDKPIVGTFHHDGIQREYIYYQSSELTQNSPLVVVLHGFTSSAEKIMNYTKFNELARLNDFAVLYPQGTLDNDSNTFWNVGYDFHQNIRTDDVDFIILLTEYIKKKYQLSSHNTFLTGMSNGGEMCYKVACEQPDAFKAIAPVAGMMLHSFYENAQNSPVPVFATFGTADDVTRYEGDSINADGWGDYQSIESSIAYWALTNSCNEAVVDTLPDKLHQDSSFVIKNHFLSTNSKNDVQYYKIINGGHDWPGAWGNKDINISNEIWKFFETQIDSK</sequence>
<organism evidence="8 9">
    <name type="scientific">Carboxylicivirga marina</name>
    <dbReference type="NCBI Taxonomy" id="2800988"/>
    <lineage>
        <taxon>Bacteria</taxon>
        <taxon>Pseudomonadati</taxon>
        <taxon>Bacteroidota</taxon>
        <taxon>Bacteroidia</taxon>
        <taxon>Marinilabiliales</taxon>
        <taxon>Marinilabiliaceae</taxon>
        <taxon>Carboxylicivirga</taxon>
    </lineage>
</organism>
<dbReference type="PROSITE" id="PS51257">
    <property type="entry name" value="PROKAR_LIPOPROTEIN"/>
    <property type="match status" value="1"/>
</dbReference>
<dbReference type="SUPFAM" id="SSF53474">
    <property type="entry name" value="alpha/beta-Hydrolases"/>
    <property type="match status" value="1"/>
</dbReference>
<dbReference type="PANTHER" id="PTHR38050:SF2">
    <property type="entry name" value="FERULOYL ESTERASE C-RELATED"/>
    <property type="match status" value="1"/>
</dbReference>
<evidence type="ECO:0000256" key="5">
    <source>
        <dbReference type="ARBA" id="ARBA00022801"/>
    </source>
</evidence>
<dbReference type="EMBL" id="JAENRR010000009">
    <property type="protein sequence ID" value="MBK3516864.1"/>
    <property type="molecule type" value="Genomic_DNA"/>
</dbReference>
<keyword evidence="6" id="KW-0119">Carbohydrate metabolism</keyword>
<evidence type="ECO:0000256" key="3">
    <source>
        <dbReference type="ARBA" id="ARBA00022651"/>
    </source>
</evidence>
<keyword evidence="7" id="KW-0624">Polysaccharide degradation</keyword>
<dbReference type="InterPro" id="IPR043595">
    <property type="entry name" value="FaeB/C/D"/>
</dbReference>
<comment type="subcellular location">
    <subcellularLocation>
        <location evidence="1">Secreted</location>
    </subcellularLocation>
</comment>
<keyword evidence="4" id="KW-0732">Signal</keyword>
<dbReference type="Gene3D" id="3.40.50.1820">
    <property type="entry name" value="alpha/beta hydrolase"/>
    <property type="match status" value="1"/>
</dbReference>
<evidence type="ECO:0000313" key="9">
    <source>
        <dbReference type="Proteomes" id="UP000605676"/>
    </source>
</evidence>
<dbReference type="Pfam" id="PF10503">
    <property type="entry name" value="Esterase_PHB"/>
    <property type="match status" value="1"/>
</dbReference>
<keyword evidence="5" id="KW-0378">Hydrolase</keyword>
<evidence type="ECO:0000256" key="2">
    <source>
        <dbReference type="ARBA" id="ARBA00022525"/>
    </source>
</evidence>
<protein>
    <submittedName>
        <fullName evidence="8">Prolyl oligopeptidase family serine peptidase</fullName>
    </submittedName>
</protein>
<dbReference type="Proteomes" id="UP000605676">
    <property type="component" value="Unassembled WGS sequence"/>
</dbReference>
<evidence type="ECO:0000256" key="1">
    <source>
        <dbReference type="ARBA" id="ARBA00004613"/>
    </source>
</evidence>
<evidence type="ECO:0000313" key="8">
    <source>
        <dbReference type="EMBL" id="MBK3516864.1"/>
    </source>
</evidence>
<keyword evidence="2" id="KW-0964">Secreted</keyword>
<dbReference type="RefSeq" id="WP_200464087.1">
    <property type="nucleotide sequence ID" value="NZ_JAENRR010000009.1"/>
</dbReference>
<evidence type="ECO:0000256" key="6">
    <source>
        <dbReference type="ARBA" id="ARBA00023277"/>
    </source>
</evidence>
<reference evidence="8 9" key="1">
    <citation type="submission" date="2021-01" db="EMBL/GenBank/DDBJ databases">
        <title>Carboxyliciviraga sp.nov., isolated from coastal sediments.</title>
        <authorList>
            <person name="Lu D."/>
            <person name="Zhang T."/>
        </authorList>
    </citation>
    <scope>NUCLEOTIDE SEQUENCE [LARGE SCALE GENOMIC DNA]</scope>
    <source>
        <strain evidence="8 9">N1Y132</strain>
    </source>
</reference>
<name>A0ABS1HGR3_9BACT</name>
<proteinExistence type="predicted"/>
<keyword evidence="3" id="KW-0858">Xylan degradation</keyword>
<evidence type="ECO:0000256" key="7">
    <source>
        <dbReference type="ARBA" id="ARBA00023326"/>
    </source>
</evidence>
<dbReference type="InterPro" id="IPR029058">
    <property type="entry name" value="AB_hydrolase_fold"/>
</dbReference>
<evidence type="ECO:0000256" key="4">
    <source>
        <dbReference type="ARBA" id="ARBA00022729"/>
    </source>
</evidence>
<dbReference type="InterPro" id="IPR010126">
    <property type="entry name" value="Esterase_phb"/>
</dbReference>
<gene>
    <name evidence="8" type="ORF">JIV24_05890</name>
</gene>